<dbReference type="GO" id="GO:0044281">
    <property type="term" value="P:small molecule metabolic process"/>
    <property type="evidence" value="ECO:0007669"/>
    <property type="project" value="UniProtKB-ARBA"/>
</dbReference>
<accession>E1ICV4</accession>
<evidence type="ECO:0000259" key="7">
    <source>
        <dbReference type="Pfam" id="PF00294"/>
    </source>
</evidence>
<dbReference type="Proteomes" id="UP000054010">
    <property type="component" value="Unassembled WGS sequence"/>
</dbReference>
<sequence>MLLIITPNPSIDRTMVFTDLHLGSVQRTDEVLVTAGGKGLNVARAALTLGQAALVCAPLGGHSGALLADLAAAEGMQGRWSQHNAGETRTCVLLVNRSGGDATALNEAGPILSGADWASFAGLVVEVAAQASLCLVAGSLPRGVAASQLGMLLHQLHAAGRRVIVDTSGAALQSAIDARPYGIKVNASELGAILGYAIPDVDAAKAAVTQLHSMGIAVAVVSLGAHGAVAADASGVYWVAAPRIAVVSTIGSGDSLLAGLATGLLRGQNLEAALRLGVACGSADALTVGGGRIDLAEVASTGSATAPLAVAEPAEAELVEAMRRAQIF</sequence>
<dbReference type="InterPro" id="IPR011611">
    <property type="entry name" value="PfkB_dom"/>
</dbReference>
<dbReference type="InterPro" id="IPR029056">
    <property type="entry name" value="Ribokinase-like"/>
</dbReference>
<dbReference type="PROSITE" id="PS00584">
    <property type="entry name" value="PFKB_KINASES_2"/>
    <property type="match status" value="1"/>
</dbReference>
<dbReference type="FunFam" id="3.40.1190.20:FF:000001">
    <property type="entry name" value="Phosphofructokinase"/>
    <property type="match status" value="1"/>
</dbReference>
<evidence type="ECO:0000256" key="6">
    <source>
        <dbReference type="PIRNR" id="PIRNR000535"/>
    </source>
</evidence>
<dbReference type="AlphaFoldDB" id="E1ICV4"/>
<keyword evidence="3" id="KW-0547">Nucleotide-binding</keyword>
<name>E1ICV4_9CHLR</name>
<dbReference type="Pfam" id="PF00294">
    <property type="entry name" value="PfkB"/>
    <property type="match status" value="1"/>
</dbReference>
<evidence type="ECO:0000256" key="1">
    <source>
        <dbReference type="ARBA" id="ARBA00010688"/>
    </source>
</evidence>
<dbReference type="OrthoDB" id="9801219at2"/>
<feature type="domain" description="Carbohydrate kinase PfkB" evidence="7">
    <location>
        <begin position="9"/>
        <end position="289"/>
    </location>
</feature>
<gene>
    <name evidence="8" type="ORF">OSCT_1148</name>
</gene>
<dbReference type="SUPFAM" id="SSF53613">
    <property type="entry name" value="Ribokinase-like"/>
    <property type="match status" value="1"/>
</dbReference>
<keyword evidence="4" id="KW-0418">Kinase</keyword>
<dbReference type="GO" id="GO:0005524">
    <property type="term" value="F:ATP binding"/>
    <property type="evidence" value="ECO:0007669"/>
    <property type="project" value="UniProtKB-KW"/>
</dbReference>
<dbReference type="GO" id="GO:0005829">
    <property type="term" value="C:cytosol"/>
    <property type="evidence" value="ECO:0007669"/>
    <property type="project" value="TreeGrafter"/>
</dbReference>
<keyword evidence="5" id="KW-0067">ATP-binding</keyword>
<evidence type="ECO:0000256" key="2">
    <source>
        <dbReference type="ARBA" id="ARBA00022679"/>
    </source>
</evidence>
<dbReference type="InterPro" id="IPR002173">
    <property type="entry name" value="Carboh/pur_kinase_PfkB_CS"/>
</dbReference>
<evidence type="ECO:0000256" key="4">
    <source>
        <dbReference type="ARBA" id="ARBA00022777"/>
    </source>
</evidence>
<keyword evidence="9" id="KW-1185">Reference proteome</keyword>
<dbReference type="EMBL" id="ADVR01000031">
    <property type="protein sequence ID" value="EFO80985.1"/>
    <property type="molecule type" value="Genomic_DNA"/>
</dbReference>
<dbReference type="eggNOG" id="COG1105">
    <property type="taxonomic scope" value="Bacteria"/>
</dbReference>
<organism evidence="8 9">
    <name type="scientific">Oscillochloris trichoides DG-6</name>
    <dbReference type="NCBI Taxonomy" id="765420"/>
    <lineage>
        <taxon>Bacteria</taxon>
        <taxon>Bacillati</taxon>
        <taxon>Chloroflexota</taxon>
        <taxon>Chloroflexia</taxon>
        <taxon>Chloroflexales</taxon>
        <taxon>Chloroflexineae</taxon>
        <taxon>Oscillochloridaceae</taxon>
        <taxon>Oscillochloris</taxon>
    </lineage>
</organism>
<evidence type="ECO:0000313" key="8">
    <source>
        <dbReference type="EMBL" id="EFO80985.1"/>
    </source>
</evidence>
<proteinExistence type="inferred from homology"/>
<dbReference type="GO" id="GO:0016052">
    <property type="term" value="P:carbohydrate catabolic process"/>
    <property type="evidence" value="ECO:0007669"/>
    <property type="project" value="UniProtKB-ARBA"/>
</dbReference>
<dbReference type="NCBIfam" id="TIGR03168">
    <property type="entry name" value="1-PFK"/>
    <property type="match status" value="1"/>
</dbReference>
<dbReference type="CDD" id="cd01164">
    <property type="entry name" value="FruK_PfkB_like"/>
    <property type="match status" value="1"/>
</dbReference>
<dbReference type="InterPro" id="IPR017583">
    <property type="entry name" value="Tagatose/fructose_Pkinase"/>
</dbReference>
<dbReference type="GO" id="GO:0008443">
    <property type="term" value="F:phosphofructokinase activity"/>
    <property type="evidence" value="ECO:0007669"/>
    <property type="project" value="TreeGrafter"/>
</dbReference>
<comment type="caution">
    <text evidence="8">The sequence shown here is derived from an EMBL/GenBank/DDBJ whole genome shotgun (WGS) entry which is preliminary data.</text>
</comment>
<dbReference type="PANTHER" id="PTHR46566">
    <property type="entry name" value="1-PHOSPHOFRUCTOKINASE-RELATED"/>
    <property type="match status" value="1"/>
</dbReference>
<protein>
    <recommendedName>
        <fullName evidence="7">Carbohydrate kinase PfkB domain-containing protein</fullName>
    </recommendedName>
</protein>
<dbReference type="HOGENOM" id="CLU_050013_5_0_0"/>
<reference evidence="8 9" key="1">
    <citation type="journal article" date="2011" name="J. Bacteriol.">
        <title>Draft genome sequence of the anoxygenic filamentous phototrophic bacterium Oscillochloris trichoides subsp. DG-6.</title>
        <authorList>
            <person name="Kuznetsov B.B."/>
            <person name="Ivanovsky R.N."/>
            <person name="Keppen O.I."/>
            <person name="Sukhacheva M.V."/>
            <person name="Bumazhkin B.K."/>
            <person name="Patutina E.O."/>
            <person name="Beletsky A.V."/>
            <person name="Mardanov A.V."/>
            <person name="Baslerov R.V."/>
            <person name="Panteleeva A.N."/>
            <person name="Kolganova T.V."/>
            <person name="Ravin N.V."/>
            <person name="Skryabin K.G."/>
        </authorList>
    </citation>
    <scope>NUCLEOTIDE SEQUENCE [LARGE SCALE GENOMIC DNA]</scope>
    <source>
        <strain evidence="8 9">DG-6</strain>
    </source>
</reference>
<comment type="similarity">
    <text evidence="1">Belongs to the carbohydrate kinase PfkB family.</text>
</comment>
<evidence type="ECO:0000256" key="3">
    <source>
        <dbReference type="ARBA" id="ARBA00022741"/>
    </source>
</evidence>
<dbReference type="PANTHER" id="PTHR46566:SF5">
    <property type="entry name" value="1-PHOSPHOFRUCTOKINASE"/>
    <property type="match status" value="1"/>
</dbReference>
<keyword evidence="2 6" id="KW-0808">Transferase</keyword>
<dbReference type="PIRSF" id="PIRSF000535">
    <property type="entry name" value="1PFK/6PFK/LacC"/>
    <property type="match status" value="1"/>
</dbReference>
<dbReference type="Gene3D" id="3.40.1190.20">
    <property type="match status" value="1"/>
</dbReference>
<evidence type="ECO:0000313" key="9">
    <source>
        <dbReference type="Proteomes" id="UP000054010"/>
    </source>
</evidence>
<dbReference type="STRING" id="765420.OSCT_1148"/>
<evidence type="ECO:0000256" key="5">
    <source>
        <dbReference type="ARBA" id="ARBA00022840"/>
    </source>
</evidence>